<dbReference type="PROSITE" id="PS50111">
    <property type="entry name" value="CHEMOTAXIS_TRANSDUC_2"/>
    <property type="match status" value="1"/>
</dbReference>
<feature type="transmembrane region" description="Helical" evidence="10">
    <location>
        <begin position="15"/>
        <end position="38"/>
    </location>
</feature>
<keyword evidence="5 10" id="KW-1133">Transmembrane helix</keyword>
<feature type="region of interest" description="Disordered" evidence="9">
    <location>
        <begin position="353"/>
        <end position="404"/>
    </location>
</feature>
<evidence type="ECO:0000259" key="12">
    <source>
        <dbReference type="PROSITE" id="PS50885"/>
    </source>
</evidence>
<keyword evidence="3" id="KW-0145">Chemotaxis</keyword>
<dbReference type="SMART" id="SM01049">
    <property type="entry name" value="Cache_2"/>
    <property type="match status" value="1"/>
</dbReference>
<dbReference type="Gene3D" id="6.10.340.10">
    <property type="match status" value="1"/>
</dbReference>
<dbReference type="EMBL" id="FOIL01000028">
    <property type="protein sequence ID" value="SET62364.1"/>
    <property type="molecule type" value="Genomic_DNA"/>
</dbReference>
<dbReference type="PANTHER" id="PTHR43531:SF11">
    <property type="entry name" value="METHYL-ACCEPTING CHEMOTAXIS PROTEIN 3"/>
    <property type="match status" value="1"/>
</dbReference>
<keyword evidence="4 10" id="KW-0812">Transmembrane</keyword>
<feature type="transmembrane region" description="Helical" evidence="10">
    <location>
        <begin position="216"/>
        <end position="238"/>
    </location>
</feature>
<dbReference type="GO" id="GO:0004888">
    <property type="term" value="F:transmembrane signaling receptor activity"/>
    <property type="evidence" value="ECO:0007669"/>
    <property type="project" value="TreeGrafter"/>
</dbReference>
<dbReference type="PANTHER" id="PTHR43531">
    <property type="entry name" value="PROTEIN ICFG"/>
    <property type="match status" value="1"/>
</dbReference>
<keyword evidence="2" id="KW-1003">Cell membrane</keyword>
<proteinExistence type="inferred from homology"/>
<sequence length="590" mass="64278">MERQSTKLGIHSLKVTIILILLATALITGIGTASFSLFRTIQNNKDQSAAYRSRLEKDVEEKLKQETEIALSVINSVYEQQKAGLLSEYEAKEQAANLVRQMRYNNGSGYFWIDTYDGTNVVLLGRDTEGKSRWDSTDPNGVKFIQLMIQNGKQAEGGFTDLSFAKPNETTPLPKRNYTKAFEPYQWVVGTGVWIDDIDADQAAYDEKANAAIKSIIGIMIVFLIILFVVLTVISMAIGNMIVNPIQRVTAAAERIADGDFNVSLKDNSKNEVGVLTKAFSRTLEQLQNYQGYIDEISEVLSKIAHGNLDVELEKEYTGQFAKLKDNTDELLDNLNNVIGAIRESAHMVDSGASQVSDGAQNLAQGATEQASSIEELSAEVTDVNDATSRTADSAREARSRAKTAEKQILVSNEQMQDLRDAMTEITDKSRKINGIIKTIDDIAFQTNILALNAAVEAARAGEAGKGFAVVAGEVRNLAGKSADAAADTSNLINQTIEAVERGSEMTEKTAQYLMETKEATEKVVELIEAISAASDKQQESINGIKTGIDQISSVVQTNAATAEESAAASEQLTRQAQALDQEVSKFALR</sequence>
<dbReference type="OrthoDB" id="9810264at2"/>
<protein>
    <submittedName>
        <fullName evidence="13">Methyl-accepting chemotaxis sensory transducer with Cache sensor</fullName>
    </submittedName>
</protein>
<dbReference type="SMART" id="SM00283">
    <property type="entry name" value="MA"/>
    <property type="match status" value="1"/>
</dbReference>
<dbReference type="SMART" id="SM00304">
    <property type="entry name" value="HAMP"/>
    <property type="match status" value="2"/>
</dbReference>
<feature type="domain" description="HAMP" evidence="12">
    <location>
        <begin position="240"/>
        <end position="292"/>
    </location>
</feature>
<gene>
    <name evidence="13" type="ORF">SAMN04487771_102830</name>
</gene>
<name>A0A1I0FXE7_9FIRM</name>
<evidence type="ECO:0000313" key="13">
    <source>
        <dbReference type="EMBL" id="SET62364.1"/>
    </source>
</evidence>
<dbReference type="PROSITE" id="PS50885">
    <property type="entry name" value="HAMP"/>
    <property type="match status" value="2"/>
</dbReference>
<dbReference type="CDD" id="cd06225">
    <property type="entry name" value="HAMP"/>
    <property type="match status" value="1"/>
</dbReference>
<dbReference type="eggNOG" id="COG0840">
    <property type="taxonomic scope" value="Bacteria"/>
</dbReference>
<evidence type="ECO:0000313" key="14">
    <source>
        <dbReference type="Proteomes" id="UP000199820"/>
    </source>
</evidence>
<dbReference type="InterPro" id="IPR033480">
    <property type="entry name" value="sCache_2"/>
</dbReference>
<evidence type="ECO:0000256" key="9">
    <source>
        <dbReference type="SAM" id="MobiDB-lite"/>
    </source>
</evidence>
<dbReference type="InterPro" id="IPR003660">
    <property type="entry name" value="HAMP_dom"/>
</dbReference>
<feature type="compositionally biased region" description="Polar residues" evidence="9">
    <location>
        <begin position="353"/>
        <end position="375"/>
    </location>
</feature>
<dbReference type="GO" id="GO:0005886">
    <property type="term" value="C:plasma membrane"/>
    <property type="evidence" value="ECO:0007669"/>
    <property type="project" value="UniProtKB-SubCell"/>
</dbReference>
<dbReference type="InterPro" id="IPR004089">
    <property type="entry name" value="MCPsignal_dom"/>
</dbReference>
<dbReference type="RefSeq" id="WP_074649749.1">
    <property type="nucleotide sequence ID" value="NZ_FOIL01000028.1"/>
</dbReference>
<evidence type="ECO:0000256" key="7">
    <source>
        <dbReference type="ARBA" id="ARBA00029447"/>
    </source>
</evidence>
<dbReference type="AlphaFoldDB" id="A0A1I0FXE7"/>
<evidence type="ECO:0000256" key="10">
    <source>
        <dbReference type="SAM" id="Phobius"/>
    </source>
</evidence>
<evidence type="ECO:0000256" key="5">
    <source>
        <dbReference type="ARBA" id="ARBA00022989"/>
    </source>
</evidence>
<dbReference type="GO" id="GO:0007165">
    <property type="term" value="P:signal transduction"/>
    <property type="evidence" value="ECO:0007669"/>
    <property type="project" value="UniProtKB-KW"/>
</dbReference>
<dbReference type="Pfam" id="PF00672">
    <property type="entry name" value="HAMP"/>
    <property type="match status" value="1"/>
</dbReference>
<feature type="domain" description="HAMP" evidence="12">
    <location>
        <begin position="294"/>
        <end position="340"/>
    </location>
</feature>
<evidence type="ECO:0000256" key="8">
    <source>
        <dbReference type="PROSITE-ProRule" id="PRU00284"/>
    </source>
</evidence>
<dbReference type="Proteomes" id="UP000199820">
    <property type="component" value="Unassembled WGS sequence"/>
</dbReference>
<organism evidence="13 14">
    <name type="scientific">[Clostridium] aminophilum</name>
    <dbReference type="NCBI Taxonomy" id="1526"/>
    <lineage>
        <taxon>Bacteria</taxon>
        <taxon>Bacillati</taxon>
        <taxon>Bacillota</taxon>
        <taxon>Clostridia</taxon>
        <taxon>Lachnospirales</taxon>
        <taxon>Lachnospiraceae</taxon>
    </lineage>
</organism>
<keyword evidence="6 10" id="KW-0472">Membrane</keyword>
<dbReference type="STRING" id="1526.SAMN02910262_02168"/>
<dbReference type="GO" id="GO:0006935">
    <property type="term" value="P:chemotaxis"/>
    <property type="evidence" value="ECO:0007669"/>
    <property type="project" value="UniProtKB-KW"/>
</dbReference>
<dbReference type="SUPFAM" id="SSF58104">
    <property type="entry name" value="Methyl-accepting chemotaxis protein (MCP) signaling domain"/>
    <property type="match status" value="1"/>
</dbReference>
<accession>A0A1I0FXE7</accession>
<evidence type="ECO:0000256" key="4">
    <source>
        <dbReference type="ARBA" id="ARBA00022692"/>
    </source>
</evidence>
<evidence type="ECO:0000256" key="6">
    <source>
        <dbReference type="ARBA" id="ARBA00023136"/>
    </source>
</evidence>
<feature type="compositionally biased region" description="Basic and acidic residues" evidence="9">
    <location>
        <begin position="393"/>
        <end position="404"/>
    </location>
</feature>
<dbReference type="CDD" id="cd11386">
    <property type="entry name" value="MCP_signal"/>
    <property type="match status" value="1"/>
</dbReference>
<evidence type="ECO:0000256" key="2">
    <source>
        <dbReference type="ARBA" id="ARBA00022475"/>
    </source>
</evidence>
<dbReference type="Gene3D" id="3.30.450.20">
    <property type="entry name" value="PAS domain"/>
    <property type="match status" value="1"/>
</dbReference>
<comment type="subcellular location">
    <subcellularLocation>
        <location evidence="1">Cell membrane</location>
        <topology evidence="1">Multi-pass membrane protein</topology>
    </subcellularLocation>
</comment>
<dbReference type="Pfam" id="PF00015">
    <property type="entry name" value="MCPsignal"/>
    <property type="match status" value="1"/>
</dbReference>
<dbReference type="Pfam" id="PF17200">
    <property type="entry name" value="sCache_2"/>
    <property type="match status" value="1"/>
</dbReference>
<comment type="similarity">
    <text evidence="7">Belongs to the methyl-accepting chemotaxis (MCP) protein family.</text>
</comment>
<dbReference type="Pfam" id="PF18947">
    <property type="entry name" value="HAMP_2"/>
    <property type="match status" value="1"/>
</dbReference>
<reference evidence="14" key="1">
    <citation type="submission" date="2016-10" db="EMBL/GenBank/DDBJ databases">
        <authorList>
            <person name="Varghese N."/>
            <person name="Submissions S."/>
        </authorList>
    </citation>
    <scope>NUCLEOTIDE SEQUENCE [LARGE SCALE GENOMIC DNA]</scope>
    <source>
        <strain evidence="14">KH1P1</strain>
    </source>
</reference>
<keyword evidence="8" id="KW-0807">Transducer</keyword>
<evidence type="ECO:0000256" key="3">
    <source>
        <dbReference type="ARBA" id="ARBA00022500"/>
    </source>
</evidence>
<dbReference type="InterPro" id="IPR051310">
    <property type="entry name" value="MCP_chemotaxis"/>
</dbReference>
<evidence type="ECO:0000259" key="11">
    <source>
        <dbReference type="PROSITE" id="PS50111"/>
    </source>
</evidence>
<keyword evidence="14" id="KW-1185">Reference proteome</keyword>
<feature type="domain" description="Methyl-accepting transducer" evidence="11">
    <location>
        <begin position="345"/>
        <end position="574"/>
    </location>
</feature>
<dbReference type="Gene3D" id="1.10.287.950">
    <property type="entry name" value="Methyl-accepting chemotaxis protein"/>
    <property type="match status" value="1"/>
</dbReference>
<evidence type="ECO:0000256" key="1">
    <source>
        <dbReference type="ARBA" id="ARBA00004651"/>
    </source>
</evidence>